<sequence length="109" mass="12259">MLVFVGLDYSLETPRQDVSCCIRLPCDVLTIPQWMTLGQLAERYGQSVMDITKRQGVQLRWIQIKDVPAIFSALSRVDMSPLQTGFDNVRNVMSCPMAGINLDQVLNVV</sequence>
<organism evidence="8 9">
    <name type="scientific">Sulfoacidibacillus ferrooxidans</name>
    <dbReference type="NCBI Taxonomy" id="2005001"/>
    <lineage>
        <taxon>Bacteria</taxon>
        <taxon>Bacillati</taxon>
        <taxon>Bacillota</taxon>
        <taxon>Bacilli</taxon>
        <taxon>Bacillales</taxon>
        <taxon>Alicyclobacillaceae</taxon>
        <taxon>Sulfoacidibacillus</taxon>
    </lineage>
</organism>
<dbReference type="Proteomes" id="UP001139263">
    <property type="component" value="Unassembled WGS sequence"/>
</dbReference>
<keyword evidence="3" id="KW-0479">Metal-binding</keyword>
<dbReference type="SUPFAM" id="SSF55124">
    <property type="entry name" value="Nitrite/Sulfite reductase N-terminal domain-like"/>
    <property type="match status" value="1"/>
</dbReference>
<evidence type="ECO:0000256" key="6">
    <source>
        <dbReference type="ARBA" id="ARBA00023014"/>
    </source>
</evidence>
<dbReference type="Pfam" id="PF03460">
    <property type="entry name" value="NIR_SIR_ferr"/>
    <property type="match status" value="1"/>
</dbReference>
<gene>
    <name evidence="8" type="ORF">MM817_03013</name>
</gene>
<keyword evidence="2" id="KW-0349">Heme</keyword>
<dbReference type="InterPro" id="IPR045854">
    <property type="entry name" value="NO2/SO3_Rdtase_4Fe4S_sf"/>
</dbReference>
<dbReference type="GO" id="GO:0046872">
    <property type="term" value="F:metal ion binding"/>
    <property type="evidence" value="ECO:0007669"/>
    <property type="project" value="UniProtKB-KW"/>
</dbReference>
<feature type="domain" description="Nitrite/Sulfite reductase ferredoxin-like" evidence="7">
    <location>
        <begin position="17"/>
        <end position="75"/>
    </location>
</feature>
<dbReference type="PANTHER" id="PTHR32439">
    <property type="entry name" value="FERREDOXIN--NITRITE REDUCTASE, CHLOROPLASTIC"/>
    <property type="match status" value="1"/>
</dbReference>
<evidence type="ECO:0000256" key="4">
    <source>
        <dbReference type="ARBA" id="ARBA00023002"/>
    </source>
</evidence>
<dbReference type="Gene3D" id="3.30.413.10">
    <property type="entry name" value="Sulfite Reductase Hemoprotein, domain 1"/>
    <property type="match status" value="1"/>
</dbReference>
<keyword evidence="6" id="KW-0411">Iron-sulfur</keyword>
<proteinExistence type="predicted"/>
<comment type="caution">
    <text evidence="8">The sequence shown here is derived from an EMBL/GenBank/DDBJ whole genome shotgun (WGS) entry which is preliminary data.</text>
</comment>
<keyword evidence="5" id="KW-0408">Iron</keyword>
<dbReference type="InterPro" id="IPR005117">
    <property type="entry name" value="NiRdtase/SiRdtase_haem-b_fer"/>
</dbReference>
<dbReference type="AlphaFoldDB" id="A0A9X1VAL5"/>
<dbReference type="InterPro" id="IPR036136">
    <property type="entry name" value="Nit/Sulf_reduc_fer-like_dom_sf"/>
</dbReference>
<evidence type="ECO:0000256" key="1">
    <source>
        <dbReference type="ARBA" id="ARBA00022485"/>
    </source>
</evidence>
<evidence type="ECO:0000313" key="9">
    <source>
        <dbReference type="Proteomes" id="UP001139263"/>
    </source>
</evidence>
<evidence type="ECO:0000313" key="8">
    <source>
        <dbReference type="EMBL" id="MCI0184716.1"/>
    </source>
</evidence>
<dbReference type="EMBL" id="JALBUF010000022">
    <property type="protein sequence ID" value="MCI0184716.1"/>
    <property type="molecule type" value="Genomic_DNA"/>
</dbReference>
<reference evidence="8" key="1">
    <citation type="submission" date="2022-03" db="EMBL/GenBank/DDBJ databases">
        <title>Draft Genome Sequence of Firmicute Strain S0AB, a Heterotrophic Iron/Sulfur-Oxidizing Extreme Acidophile.</title>
        <authorList>
            <person name="Vergara E."/>
            <person name="Pakostova E."/>
            <person name="Johnson D.B."/>
            <person name="Holmes D.S."/>
        </authorList>
    </citation>
    <scope>NUCLEOTIDE SEQUENCE</scope>
    <source>
        <strain evidence="8">S0AB</strain>
    </source>
</reference>
<accession>A0A9X1VAL5</accession>
<dbReference type="GO" id="GO:0016491">
    <property type="term" value="F:oxidoreductase activity"/>
    <property type="evidence" value="ECO:0007669"/>
    <property type="project" value="UniProtKB-KW"/>
</dbReference>
<dbReference type="PANTHER" id="PTHR32439:SF9">
    <property type="entry name" value="BLR3264 PROTEIN"/>
    <property type="match status" value="1"/>
</dbReference>
<dbReference type="GO" id="GO:0051539">
    <property type="term" value="F:4 iron, 4 sulfur cluster binding"/>
    <property type="evidence" value="ECO:0007669"/>
    <property type="project" value="UniProtKB-KW"/>
</dbReference>
<evidence type="ECO:0000256" key="3">
    <source>
        <dbReference type="ARBA" id="ARBA00022723"/>
    </source>
</evidence>
<keyword evidence="9" id="KW-1185">Reference proteome</keyword>
<keyword evidence="1" id="KW-0004">4Fe-4S</keyword>
<name>A0A9X1VAL5_9BACL</name>
<protein>
    <recommendedName>
        <fullName evidence="7">Nitrite/Sulfite reductase ferredoxin-like domain-containing protein</fullName>
    </recommendedName>
</protein>
<evidence type="ECO:0000256" key="5">
    <source>
        <dbReference type="ARBA" id="ARBA00023004"/>
    </source>
</evidence>
<dbReference type="InterPro" id="IPR051329">
    <property type="entry name" value="NIR_SIR_4Fe-4S"/>
</dbReference>
<dbReference type="Gene3D" id="3.90.480.10">
    <property type="entry name" value="Sulfite Reductase Hemoprotein,Domain 2"/>
    <property type="match status" value="1"/>
</dbReference>
<keyword evidence="4" id="KW-0560">Oxidoreductase</keyword>
<evidence type="ECO:0000259" key="7">
    <source>
        <dbReference type="Pfam" id="PF03460"/>
    </source>
</evidence>
<evidence type="ECO:0000256" key="2">
    <source>
        <dbReference type="ARBA" id="ARBA00022617"/>
    </source>
</evidence>